<dbReference type="Ensembl" id="ENSLCNT00005023678.1">
    <property type="protein sequence ID" value="ENSLCNP00005021155.1"/>
    <property type="gene ID" value="ENSLCNG00005013811.1"/>
</dbReference>
<reference evidence="1" key="2">
    <citation type="submission" date="2025-09" db="UniProtKB">
        <authorList>
            <consortium name="Ensembl"/>
        </authorList>
    </citation>
    <scope>IDENTIFICATION</scope>
</reference>
<proteinExistence type="predicted"/>
<accession>A0A667H4T5</accession>
<organism evidence="1 2">
    <name type="scientific">Lynx canadensis</name>
    <name type="common">Canada lynx</name>
    <name type="synonym">Felis canadensis</name>
    <dbReference type="NCBI Taxonomy" id="61383"/>
    <lineage>
        <taxon>Eukaryota</taxon>
        <taxon>Metazoa</taxon>
        <taxon>Chordata</taxon>
        <taxon>Craniata</taxon>
        <taxon>Vertebrata</taxon>
        <taxon>Euteleostomi</taxon>
        <taxon>Mammalia</taxon>
        <taxon>Eutheria</taxon>
        <taxon>Laurasiatheria</taxon>
        <taxon>Carnivora</taxon>
        <taxon>Feliformia</taxon>
        <taxon>Felidae</taxon>
        <taxon>Felinae</taxon>
        <taxon>Lynx</taxon>
    </lineage>
</organism>
<evidence type="ECO:0008006" key="3">
    <source>
        <dbReference type="Google" id="ProtNLM"/>
    </source>
</evidence>
<sequence>LCFPNLANIILNDEKLEVFPRRSGIRQGCLFSSLLLNTVLEVVATQQEEKLRK</sequence>
<evidence type="ECO:0000313" key="2">
    <source>
        <dbReference type="Proteomes" id="UP000472241"/>
    </source>
</evidence>
<reference evidence="1" key="1">
    <citation type="submission" date="2025-08" db="UniProtKB">
        <authorList>
            <consortium name="Ensembl"/>
        </authorList>
    </citation>
    <scope>IDENTIFICATION</scope>
</reference>
<dbReference type="Proteomes" id="UP000472241">
    <property type="component" value="Unplaced"/>
</dbReference>
<dbReference type="AlphaFoldDB" id="A0A667H4T5"/>
<protein>
    <recommendedName>
        <fullName evidence="3">Reverse transcriptase domain-containing protein</fullName>
    </recommendedName>
</protein>
<name>A0A667H4T5_LYNCA</name>
<evidence type="ECO:0000313" key="1">
    <source>
        <dbReference type="Ensembl" id="ENSLCNP00005021155.1"/>
    </source>
</evidence>
<keyword evidence="2" id="KW-1185">Reference proteome</keyword>